<evidence type="ECO:0000259" key="2">
    <source>
        <dbReference type="Pfam" id="PF00248"/>
    </source>
</evidence>
<dbReference type="AlphaFoldDB" id="A1BC60"/>
<keyword evidence="3" id="KW-0614">Plasmid</keyword>
<dbReference type="CDD" id="cd19081">
    <property type="entry name" value="AKR_AKR9C1"/>
    <property type="match status" value="1"/>
</dbReference>
<evidence type="ECO:0000256" key="1">
    <source>
        <dbReference type="ARBA" id="ARBA00023002"/>
    </source>
</evidence>
<evidence type="ECO:0000313" key="4">
    <source>
        <dbReference type="Proteomes" id="UP000000361"/>
    </source>
</evidence>
<feature type="domain" description="NADP-dependent oxidoreductase" evidence="2">
    <location>
        <begin position="16"/>
        <end position="312"/>
    </location>
</feature>
<dbReference type="SUPFAM" id="SSF51430">
    <property type="entry name" value="NAD(P)-linked oxidoreductase"/>
    <property type="match status" value="1"/>
</dbReference>
<dbReference type="Pfam" id="PF00248">
    <property type="entry name" value="Aldo_ket_red"/>
    <property type="match status" value="1"/>
</dbReference>
<gene>
    <name evidence="3" type="ordered locus">Pden_5044</name>
</gene>
<dbReference type="OrthoDB" id="9803483at2"/>
<dbReference type="Proteomes" id="UP000000361">
    <property type="component" value="Chromosome 1"/>
</dbReference>
<geneLocation type="plasmid" evidence="4">
    <name>pPD1222</name>
</geneLocation>
<keyword evidence="4" id="KW-1185">Reference proteome</keyword>
<dbReference type="InterPro" id="IPR036812">
    <property type="entry name" value="NAD(P)_OxRdtase_dom_sf"/>
</dbReference>
<proteinExistence type="predicted"/>
<sequence>MEKRRLGRSDLLVPPVVFGGNVFGWTVDRATGFDLLDRMVEQGLTMIDTADVYSAWVEGHKGGESEVLIGAWLTSRGGRDRVILATKCGMRMGDGNRGLSARWIEQAVEHSLRRLGTDYIDLYQAHEPDPEVPLEETMTALARLVQAGKVRVLGNSNFSAAQTEAALAVSRDLGLPRFESTQPEFNLIAREGFEGPLADLCRREEIGAISYFALAAGFLSGKYRSEADVSGARAGRVAACMTPRNMRILQTLLEVAEAEGVPPAAAAIAWVRAQPGITAPIASATSLAQLDALILAARHRLSPESLGRLNAASLHG</sequence>
<dbReference type="InterPro" id="IPR023210">
    <property type="entry name" value="NADP_OxRdtase_dom"/>
</dbReference>
<dbReference type="Gene3D" id="3.20.20.100">
    <property type="entry name" value="NADP-dependent oxidoreductase domain"/>
    <property type="match status" value="1"/>
</dbReference>
<dbReference type="KEGG" id="pde:Pden_5044"/>
<dbReference type="HOGENOM" id="CLU_023205_2_0_5"/>
<dbReference type="InterPro" id="IPR050523">
    <property type="entry name" value="AKR_Detox_Biosynth"/>
</dbReference>
<protein>
    <submittedName>
        <fullName evidence="3">Aldo/keto reductase</fullName>
    </submittedName>
</protein>
<reference evidence="4" key="1">
    <citation type="submission" date="2006-12" db="EMBL/GenBank/DDBJ databases">
        <title>Complete sequence of plasmid 1 of Paracoccus denitrificans PD1222.</title>
        <authorList>
            <person name="Copeland A."/>
            <person name="Lucas S."/>
            <person name="Lapidus A."/>
            <person name="Barry K."/>
            <person name="Detter J.C."/>
            <person name="Glavina del Rio T."/>
            <person name="Hammon N."/>
            <person name="Israni S."/>
            <person name="Dalin E."/>
            <person name="Tice H."/>
            <person name="Pitluck S."/>
            <person name="Munk A.C."/>
            <person name="Brettin T."/>
            <person name="Bruce D."/>
            <person name="Han C."/>
            <person name="Tapia R."/>
            <person name="Gilna P."/>
            <person name="Schmutz J."/>
            <person name="Larimer F."/>
            <person name="Land M."/>
            <person name="Hauser L."/>
            <person name="Kyrpides N."/>
            <person name="Lykidis A."/>
            <person name="Spiro S."/>
            <person name="Richardson D.J."/>
            <person name="Moir J.W.B."/>
            <person name="Ferguson S.J."/>
            <person name="van Spanning R.J.M."/>
            <person name="Richardson P."/>
        </authorList>
    </citation>
    <scope>NUCLEOTIDE SEQUENCE [LARGE SCALE GENOMIC DNA]</scope>
    <source>
        <strain evidence="4">Pd 1222</strain>
        <plasmid evidence="4">pPD1222</plasmid>
    </source>
</reference>
<dbReference type="GO" id="GO:0016491">
    <property type="term" value="F:oxidoreductase activity"/>
    <property type="evidence" value="ECO:0007669"/>
    <property type="project" value="UniProtKB-KW"/>
</dbReference>
<name>A1BC60_PARDP</name>
<organism evidence="3 4">
    <name type="scientific">Paracoccus denitrificans (strain Pd 1222)</name>
    <dbReference type="NCBI Taxonomy" id="318586"/>
    <lineage>
        <taxon>Bacteria</taxon>
        <taxon>Pseudomonadati</taxon>
        <taxon>Pseudomonadota</taxon>
        <taxon>Alphaproteobacteria</taxon>
        <taxon>Rhodobacterales</taxon>
        <taxon>Paracoccaceae</taxon>
        <taxon>Paracoccus</taxon>
    </lineage>
</organism>
<dbReference type="PANTHER" id="PTHR43364:SF6">
    <property type="entry name" value="OXIDOREDUCTASE-RELATED"/>
    <property type="match status" value="1"/>
</dbReference>
<evidence type="ECO:0000313" key="3">
    <source>
        <dbReference type="EMBL" id="ABL73104.1"/>
    </source>
</evidence>
<dbReference type="PANTHER" id="PTHR43364">
    <property type="entry name" value="NADH-SPECIFIC METHYLGLYOXAL REDUCTASE-RELATED"/>
    <property type="match status" value="1"/>
</dbReference>
<dbReference type="GeneID" id="93454461"/>
<dbReference type="EnsemblBacteria" id="ABL73104">
    <property type="protein sequence ID" value="ABL73104"/>
    <property type="gene ID" value="Pden_5044"/>
</dbReference>
<dbReference type="eggNOG" id="COG0667">
    <property type="taxonomic scope" value="Bacteria"/>
</dbReference>
<dbReference type="FunFam" id="3.20.20.100:FF:000004">
    <property type="entry name" value="Oxidoreductase, aldo/keto reductase"/>
    <property type="match status" value="1"/>
</dbReference>
<dbReference type="RefSeq" id="WP_011751262.1">
    <property type="nucleotide sequence ID" value="NC_008688.1"/>
</dbReference>
<dbReference type="EMBL" id="CP000491">
    <property type="protein sequence ID" value="ABL73104.1"/>
    <property type="molecule type" value="Genomic_DNA"/>
</dbReference>
<keyword evidence="1" id="KW-0560">Oxidoreductase</keyword>
<dbReference type="GO" id="GO:0005829">
    <property type="term" value="C:cytosol"/>
    <property type="evidence" value="ECO:0007669"/>
    <property type="project" value="UniProtKB-ARBA"/>
</dbReference>
<accession>A1BC60</accession>